<dbReference type="GO" id="GO:0008270">
    <property type="term" value="F:zinc ion binding"/>
    <property type="evidence" value="ECO:0007669"/>
    <property type="project" value="UniProtKB-UniRule"/>
</dbReference>
<evidence type="ECO:0000256" key="1">
    <source>
        <dbReference type="ARBA" id="ARBA00006887"/>
    </source>
</evidence>
<gene>
    <name evidence="10 13" type="primary">ileS</name>
    <name evidence="13" type="ORF">IAC52_03880</name>
</gene>
<feature type="binding site" evidence="10">
    <location>
        <position position="871"/>
    </location>
    <ligand>
        <name>Zn(2+)</name>
        <dbReference type="ChEBI" id="CHEBI:29105"/>
    </ligand>
</feature>
<feature type="binding site" evidence="10">
    <location>
        <position position="874"/>
    </location>
    <ligand>
        <name>Zn(2+)</name>
        <dbReference type="ChEBI" id="CHEBI:29105"/>
    </ligand>
</feature>
<evidence type="ECO:0000256" key="10">
    <source>
        <dbReference type="HAMAP-Rule" id="MF_02002"/>
    </source>
</evidence>
<dbReference type="InterPro" id="IPR033708">
    <property type="entry name" value="Anticodon_Ile_BEm"/>
</dbReference>
<sequence length="899" mass="101339">MLKDTLLMPNSAFPMRAGLPMKEPLLIKRWGDIKLYEKMNADREGCEEFMLHDGPPYANGDIHCGHALNRCLKDFVVRYKNMKGFKTPFVFGFDTHGLPIEVMVTKSGVDRKKMGVVEFRKKCDEYAHAQVDRQMSEIKRLGCLGDYEHPYLTLLPEFEARQIEVFAKMALDGLIFKGVKPVYWSPSSESALAEAEIEYHDVPCKTLYIAFEVKDGKGKLPEGSKVIIWTTTPWTIPANLAITLNPRFEYGLYHTEKGDFLFLCELKDKLVEELGFSSCELLKTFKGQELEGVVASHPLYGRESPLILASFVTSDSGTGCVHTAPDHGLDDFNACAKYGIKPFCPVDEKGYMHLGEGDPLDGMFYAQANDKVIELLSAKGAILKEEDIVHSYPHDWRTKKPVIFRATPQWFCSISPIRQKLLEEADSIEWVPGWGKGKMVNMIKDRADWCISRQRAWGVAIPIIYNEDGSPIIDKSVFEHIASLIREHGSSYWFEAAPKQLLPGGYVNPASPNRAYTKETDIMDVWFDSGSSWNGVLRQRGLKFPADLYLEGNDQYRGWFNASLTLSTAFCGKSPFKTCLTHGWVMDENWQKMSKSKGNGVDPTKVASNYGADILRLWAASVDYKADARIGERIIGSVADNYRKIRNTFKFMLGNLSSYHPEAKKEHSLLDKMILARLDEVITKATKSYDEYDFAGVVNAIIPFASFDLSSLYLDALKDVLYCDNADSARRQGALEVIFRCAKSLCLLLNPILPFTMEEVYSYLPLEHKESVQLEDMVQEKQPDGEMLSLYREFLSLREVALKSLEGKRAAGEFGSSSDAKLSLSCREGKLFDALSSLSKDELCLLFNVSDVSLEKGDDAAACCADSRPECDRCRRHYDELAETKDGHLCHRCLEALDK</sequence>
<dbReference type="FunFam" id="3.40.50.620:FF:000152">
    <property type="entry name" value="Isoleucine--tRNA ligase"/>
    <property type="match status" value="1"/>
</dbReference>
<evidence type="ECO:0000256" key="9">
    <source>
        <dbReference type="ARBA" id="ARBA00048359"/>
    </source>
</evidence>
<evidence type="ECO:0000256" key="4">
    <source>
        <dbReference type="ARBA" id="ARBA00022741"/>
    </source>
</evidence>
<comment type="domain">
    <text evidence="10">IleRS has two distinct active sites: one for aminoacylation and one for editing. The misactivated valine is translocated from the active site to the editing site, which sterically excludes the correctly activated isoleucine. The single editing site contains two valyl binding pockets, one specific for each substrate (Val-AMP or Val-tRNA(Ile)).</text>
</comment>
<feature type="binding site" evidence="10">
    <location>
        <position position="890"/>
    </location>
    <ligand>
        <name>Zn(2+)</name>
        <dbReference type="ChEBI" id="CHEBI:29105"/>
    </ligand>
</feature>
<reference evidence="13" key="1">
    <citation type="submission" date="2020-10" db="EMBL/GenBank/DDBJ databases">
        <authorList>
            <person name="Gilroy R."/>
        </authorList>
    </citation>
    <scope>NUCLEOTIDE SEQUENCE</scope>
    <source>
        <strain evidence="13">ChiGjej1B1-22543</strain>
    </source>
</reference>
<dbReference type="CDD" id="cd07960">
    <property type="entry name" value="Anticodon_Ia_Ile_BEm"/>
    <property type="match status" value="1"/>
</dbReference>
<feature type="binding site" evidence="10">
    <location>
        <position position="595"/>
    </location>
    <ligand>
        <name>ATP</name>
        <dbReference type="ChEBI" id="CHEBI:30616"/>
    </ligand>
</feature>
<comment type="function">
    <text evidence="8 10">Catalyzes the attachment of isoleucine to tRNA(Ile). As IleRS can inadvertently accommodate and process structurally similar amino acids such as valine, to avoid such errors it has two additional distinct tRNA(Ile)-dependent editing activities. One activity is designated as 'pretransfer' editing and involves the hydrolysis of activated Val-AMP. The other activity is designated 'posttransfer' editing and involves deacylation of mischarged Val-tRNA(Ile).</text>
</comment>
<dbReference type="Pfam" id="PF00133">
    <property type="entry name" value="tRNA-synt_1"/>
    <property type="match status" value="1"/>
</dbReference>
<feature type="short sequence motif" description="'KMSKS' region" evidence="10">
    <location>
        <begin position="592"/>
        <end position="596"/>
    </location>
</feature>
<feature type="binding site" evidence="10">
    <location>
        <position position="893"/>
    </location>
    <ligand>
        <name>Zn(2+)</name>
        <dbReference type="ChEBI" id="CHEBI:29105"/>
    </ligand>
</feature>
<dbReference type="InterPro" id="IPR001412">
    <property type="entry name" value="aa-tRNA-synth_I_CS"/>
</dbReference>
<name>A0A9D1LP44_9FIRM</name>
<dbReference type="HAMAP" id="MF_02002">
    <property type="entry name" value="Ile_tRNA_synth_type1"/>
    <property type="match status" value="1"/>
</dbReference>
<dbReference type="EC" id="6.1.1.5" evidence="10"/>
<dbReference type="PANTHER" id="PTHR42765:SF1">
    <property type="entry name" value="ISOLEUCINE--TRNA LIGASE, MITOCHONDRIAL"/>
    <property type="match status" value="1"/>
</dbReference>
<comment type="caution">
    <text evidence="13">The sequence shown here is derived from an EMBL/GenBank/DDBJ whole genome shotgun (WGS) entry which is preliminary data.</text>
</comment>
<dbReference type="GO" id="GO:0004822">
    <property type="term" value="F:isoleucine-tRNA ligase activity"/>
    <property type="evidence" value="ECO:0007669"/>
    <property type="project" value="UniProtKB-UniRule"/>
</dbReference>
<keyword evidence="7 10" id="KW-0030">Aminoacyl-tRNA synthetase</keyword>
<proteinExistence type="inferred from homology"/>
<dbReference type="GO" id="GO:0006428">
    <property type="term" value="P:isoleucyl-tRNA aminoacylation"/>
    <property type="evidence" value="ECO:0007669"/>
    <property type="project" value="UniProtKB-UniRule"/>
</dbReference>
<dbReference type="AlphaFoldDB" id="A0A9D1LP44"/>
<evidence type="ECO:0000256" key="7">
    <source>
        <dbReference type="ARBA" id="ARBA00023146"/>
    </source>
</evidence>
<organism evidence="13 14">
    <name type="scientific">Candidatus Alloenteromonas pullicola</name>
    <dbReference type="NCBI Taxonomy" id="2840784"/>
    <lineage>
        <taxon>Bacteria</taxon>
        <taxon>Bacillati</taxon>
        <taxon>Bacillota</taxon>
        <taxon>Bacillota incertae sedis</taxon>
        <taxon>Candidatus Alloenteromonas</taxon>
    </lineage>
</organism>
<dbReference type="NCBIfam" id="TIGR00392">
    <property type="entry name" value="ileS"/>
    <property type="match status" value="1"/>
</dbReference>
<dbReference type="Gene3D" id="1.10.10.830">
    <property type="entry name" value="Ile-tRNA synthetase CP2 domain-like"/>
    <property type="match status" value="1"/>
</dbReference>
<dbReference type="Gene3D" id="1.10.730.20">
    <property type="match status" value="1"/>
</dbReference>
<feature type="short sequence motif" description="'HIGH' region" evidence="10">
    <location>
        <begin position="56"/>
        <end position="66"/>
    </location>
</feature>
<evidence type="ECO:0000259" key="11">
    <source>
        <dbReference type="Pfam" id="PF00133"/>
    </source>
</evidence>
<comment type="catalytic activity">
    <reaction evidence="9 10">
        <text>tRNA(Ile) + L-isoleucine + ATP = L-isoleucyl-tRNA(Ile) + AMP + diphosphate</text>
        <dbReference type="Rhea" id="RHEA:11060"/>
        <dbReference type="Rhea" id="RHEA-COMP:9666"/>
        <dbReference type="Rhea" id="RHEA-COMP:9695"/>
        <dbReference type="ChEBI" id="CHEBI:30616"/>
        <dbReference type="ChEBI" id="CHEBI:33019"/>
        <dbReference type="ChEBI" id="CHEBI:58045"/>
        <dbReference type="ChEBI" id="CHEBI:78442"/>
        <dbReference type="ChEBI" id="CHEBI:78528"/>
        <dbReference type="ChEBI" id="CHEBI:456215"/>
        <dbReference type="EC" id="6.1.1.5"/>
    </reaction>
</comment>
<dbReference type="InterPro" id="IPR023585">
    <property type="entry name" value="Ile-tRNA-ligase_type1"/>
</dbReference>
<evidence type="ECO:0000256" key="2">
    <source>
        <dbReference type="ARBA" id="ARBA00022490"/>
    </source>
</evidence>
<keyword evidence="10" id="KW-0862">Zinc</keyword>
<evidence type="ECO:0000256" key="5">
    <source>
        <dbReference type="ARBA" id="ARBA00022840"/>
    </source>
</evidence>
<keyword evidence="5 10" id="KW-0067">ATP-binding</keyword>
<evidence type="ECO:0000256" key="8">
    <source>
        <dbReference type="ARBA" id="ARBA00025217"/>
    </source>
</evidence>
<feature type="domain" description="Aminoacyl-tRNA synthetase class Ia" evidence="11">
    <location>
        <begin position="27"/>
        <end position="630"/>
    </location>
</feature>
<evidence type="ECO:0000313" key="14">
    <source>
        <dbReference type="Proteomes" id="UP000824070"/>
    </source>
</evidence>
<accession>A0A9D1LP44</accession>
<evidence type="ECO:0000313" key="13">
    <source>
        <dbReference type="EMBL" id="HIU45417.1"/>
    </source>
</evidence>
<dbReference type="EMBL" id="DVMV01000028">
    <property type="protein sequence ID" value="HIU45417.1"/>
    <property type="molecule type" value="Genomic_DNA"/>
</dbReference>
<keyword evidence="4 10" id="KW-0547">Nucleotide-binding</keyword>
<evidence type="ECO:0000256" key="6">
    <source>
        <dbReference type="ARBA" id="ARBA00022917"/>
    </source>
</evidence>
<dbReference type="InterPro" id="IPR014729">
    <property type="entry name" value="Rossmann-like_a/b/a_fold"/>
</dbReference>
<dbReference type="Proteomes" id="UP000824070">
    <property type="component" value="Unassembled WGS sequence"/>
</dbReference>
<comment type="subunit">
    <text evidence="10">Monomer.</text>
</comment>
<keyword evidence="2 10" id="KW-0963">Cytoplasm</keyword>
<dbReference type="SUPFAM" id="SSF47323">
    <property type="entry name" value="Anticodon-binding domain of a subclass of class I aminoacyl-tRNA synthetases"/>
    <property type="match status" value="1"/>
</dbReference>
<dbReference type="InterPro" id="IPR002300">
    <property type="entry name" value="aa-tRNA-synth_Ia"/>
</dbReference>
<dbReference type="GO" id="GO:0005524">
    <property type="term" value="F:ATP binding"/>
    <property type="evidence" value="ECO:0007669"/>
    <property type="project" value="UniProtKB-UniRule"/>
</dbReference>
<dbReference type="CDD" id="cd00818">
    <property type="entry name" value="IleRS_core"/>
    <property type="match status" value="1"/>
</dbReference>
<dbReference type="SUPFAM" id="SSF52374">
    <property type="entry name" value="Nucleotidylyl transferase"/>
    <property type="match status" value="1"/>
</dbReference>
<dbReference type="InterPro" id="IPR002301">
    <property type="entry name" value="Ile-tRNA-ligase"/>
</dbReference>
<comment type="subcellular location">
    <subcellularLocation>
        <location evidence="10">Cytoplasm</location>
    </subcellularLocation>
</comment>
<dbReference type="InterPro" id="IPR050081">
    <property type="entry name" value="Ile-tRNA_ligase"/>
</dbReference>
<dbReference type="InterPro" id="IPR009080">
    <property type="entry name" value="tRNAsynth_Ia_anticodon-bd"/>
</dbReference>
<evidence type="ECO:0000259" key="12">
    <source>
        <dbReference type="Pfam" id="PF08264"/>
    </source>
</evidence>
<keyword evidence="10" id="KW-0479">Metal-binding</keyword>
<dbReference type="GO" id="GO:0005829">
    <property type="term" value="C:cytosol"/>
    <property type="evidence" value="ECO:0007669"/>
    <property type="project" value="TreeGrafter"/>
</dbReference>
<dbReference type="InterPro" id="IPR009008">
    <property type="entry name" value="Val/Leu/Ile-tRNA-synth_edit"/>
</dbReference>
<comment type="similarity">
    <text evidence="1 10">Belongs to the class-I aminoacyl-tRNA synthetase family. IleS type 1 subfamily.</text>
</comment>
<protein>
    <recommendedName>
        <fullName evidence="10">Isoleucine--tRNA ligase</fullName>
        <ecNumber evidence="10">6.1.1.5</ecNumber>
    </recommendedName>
    <alternativeName>
        <fullName evidence="10">Isoleucyl-tRNA synthetase</fullName>
        <shortName evidence="10">IleRS</shortName>
    </alternativeName>
</protein>
<dbReference type="GO" id="GO:0000049">
    <property type="term" value="F:tRNA binding"/>
    <property type="evidence" value="ECO:0007669"/>
    <property type="project" value="InterPro"/>
</dbReference>
<dbReference type="Pfam" id="PF08264">
    <property type="entry name" value="Anticodon_1"/>
    <property type="match status" value="1"/>
</dbReference>
<keyword evidence="3 10" id="KW-0436">Ligase</keyword>
<evidence type="ECO:0000256" key="3">
    <source>
        <dbReference type="ARBA" id="ARBA00022598"/>
    </source>
</evidence>
<feature type="domain" description="Methionyl/Valyl/Leucyl/Isoleucyl-tRNA synthetase anticodon-binding" evidence="12">
    <location>
        <begin position="671"/>
        <end position="821"/>
    </location>
</feature>
<dbReference type="GO" id="GO:0002161">
    <property type="term" value="F:aminoacyl-tRNA deacylase activity"/>
    <property type="evidence" value="ECO:0007669"/>
    <property type="project" value="InterPro"/>
</dbReference>
<dbReference type="Gene3D" id="3.40.50.620">
    <property type="entry name" value="HUPs"/>
    <property type="match status" value="2"/>
</dbReference>
<reference evidence="13" key="2">
    <citation type="journal article" date="2021" name="PeerJ">
        <title>Extensive microbial diversity within the chicken gut microbiome revealed by metagenomics and culture.</title>
        <authorList>
            <person name="Gilroy R."/>
            <person name="Ravi A."/>
            <person name="Getino M."/>
            <person name="Pursley I."/>
            <person name="Horton D.L."/>
            <person name="Alikhan N.F."/>
            <person name="Baker D."/>
            <person name="Gharbi K."/>
            <person name="Hall N."/>
            <person name="Watson M."/>
            <person name="Adriaenssens E.M."/>
            <person name="Foster-Nyarko E."/>
            <person name="Jarju S."/>
            <person name="Secka A."/>
            <person name="Antonio M."/>
            <person name="Oren A."/>
            <person name="Chaudhuri R.R."/>
            <person name="La Ragione R."/>
            <person name="Hildebrand F."/>
            <person name="Pallen M.J."/>
        </authorList>
    </citation>
    <scope>NUCLEOTIDE SEQUENCE</scope>
    <source>
        <strain evidence="13">ChiGjej1B1-22543</strain>
    </source>
</reference>
<dbReference type="PRINTS" id="PR00984">
    <property type="entry name" value="TRNASYNTHILE"/>
</dbReference>
<comment type="cofactor">
    <cofactor evidence="10">
        <name>Zn(2+)</name>
        <dbReference type="ChEBI" id="CHEBI:29105"/>
    </cofactor>
    <text evidence="10">Binds 1 zinc ion per subunit.</text>
</comment>
<keyword evidence="6 10" id="KW-0648">Protein biosynthesis</keyword>
<dbReference type="SUPFAM" id="SSF50677">
    <property type="entry name" value="ValRS/IleRS/LeuRS editing domain"/>
    <property type="match status" value="1"/>
</dbReference>
<dbReference type="InterPro" id="IPR013155">
    <property type="entry name" value="M/V/L/I-tRNA-synth_anticd-bd"/>
</dbReference>
<dbReference type="PROSITE" id="PS00178">
    <property type="entry name" value="AA_TRNA_LIGASE_I"/>
    <property type="match status" value="1"/>
</dbReference>
<dbReference type="Gene3D" id="3.90.740.10">
    <property type="entry name" value="Valyl/Leucyl/Isoleucyl-tRNA synthetase, editing domain"/>
    <property type="match status" value="1"/>
</dbReference>
<feature type="binding site" evidence="10">
    <location>
        <position position="551"/>
    </location>
    <ligand>
        <name>L-isoleucyl-5'-AMP</name>
        <dbReference type="ChEBI" id="CHEBI:178002"/>
    </ligand>
</feature>
<dbReference type="PANTHER" id="PTHR42765">
    <property type="entry name" value="SOLEUCYL-TRNA SYNTHETASE"/>
    <property type="match status" value="1"/>
</dbReference>